<keyword evidence="1" id="KW-0732">Signal</keyword>
<sequence>DICASEGCPNSCPNDFWDSCIINCFLLTQLKFNFITTFFVSQTSAHKQKERINIKDTLKLTCSAESTPSARFTWFLNGTEILTILAEYIKEEVELSDSGNYTCQAWNNITERTSSSAMHGLIVTVCLTPGSTWSLHPHRN</sequence>
<dbReference type="CDD" id="cd00096">
    <property type="entry name" value="Ig"/>
    <property type="match status" value="1"/>
</dbReference>
<dbReference type="Gene3D" id="2.60.40.10">
    <property type="entry name" value="Immunoglobulins"/>
    <property type="match status" value="1"/>
</dbReference>
<dbReference type="SUPFAM" id="SSF48726">
    <property type="entry name" value="Immunoglobulin"/>
    <property type="match status" value="1"/>
</dbReference>
<evidence type="ECO:0000256" key="2">
    <source>
        <dbReference type="ARBA" id="ARBA00023157"/>
    </source>
</evidence>
<dbReference type="InterPro" id="IPR052598">
    <property type="entry name" value="IgSF_CEA-related"/>
</dbReference>
<dbReference type="InterPro" id="IPR007110">
    <property type="entry name" value="Ig-like_dom"/>
</dbReference>
<dbReference type="PROSITE" id="PS50835">
    <property type="entry name" value="IG_LIKE"/>
    <property type="match status" value="1"/>
</dbReference>
<keyword evidence="3" id="KW-0325">Glycoprotein</keyword>
<dbReference type="InterPro" id="IPR003598">
    <property type="entry name" value="Ig_sub2"/>
</dbReference>
<proteinExistence type="predicted"/>
<evidence type="ECO:0000313" key="7">
    <source>
        <dbReference type="Proteomes" id="UP000261580"/>
    </source>
</evidence>
<feature type="domain" description="Ig-like" evidence="5">
    <location>
        <begin position="56"/>
        <end position="119"/>
    </location>
</feature>
<dbReference type="InterPro" id="IPR036179">
    <property type="entry name" value="Ig-like_dom_sf"/>
</dbReference>
<reference evidence="6" key="1">
    <citation type="submission" date="2025-08" db="UniProtKB">
        <authorList>
            <consortium name="Ensembl"/>
        </authorList>
    </citation>
    <scope>IDENTIFICATION</scope>
</reference>
<evidence type="ECO:0000256" key="4">
    <source>
        <dbReference type="ARBA" id="ARBA00023319"/>
    </source>
</evidence>
<dbReference type="InterPro" id="IPR013783">
    <property type="entry name" value="Ig-like_fold"/>
</dbReference>
<evidence type="ECO:0000256" key="3">
    <source>
        <dbReference type="ARBA" id="ARBA00023180"/>
    </source>
</evidence>
<dbReference type="PANTHER" id="PTHR44337">
    <property type="entry name" value="CARCINOEMBRYONIC ANTIGEN-RELATED CELL ADHESION MOLECULE 8"/>
    <property type="match status" value="1"/>
</dbReference>
<evidence type="ECO:0000256" key="1">
    <source>
        <dbReference type="ARBA" id="ARBA00022729"/>
    </source>
</evidence>
<dbReference type="GeneTree" id="ENSGT00940000179849"/>
<dbReference type="AlphaFoldDB" id="A0A3Q4I753"/>
<dbReference type="Ensembl" id="ENSNBRT00000026868.1">
    <property type="protein sequence ID" value="ENSNBRP00000026177.1"/>
    <property type="gene ID" value="ENSNBRG00000020030.1"/>
</dbReference>
<dbReference type="InterPro" id="IPR003599">
    <property type="entry name" value="Ig_sub"/>
</dbReference>
<dbReference type="PANTHER" id="PTHR44337:SF20">
    <property type="entry name" value="CARCINOEMBRYONIC ANTIGEN-RELATED CELL ADHESION MOLECULE 5-RELATED"/>
    <property type="match status" value="1"/>
</dbReference>
<dbReference type="SMART" id="SM00409">
    <property type="entry name" value="IG"/>
    <property type="match status" value="1"/>
</dbReference>
<keyword evidence="7" id="KW-1185">Reference proteome</keyword>
<dbReference type="OMA" id="ICASEGC"/>
<evidence type="ECO:0000313" key="6">
    <source>
        <dbReference type="Ensembl" id="ENSNBRP00000026177.1"/>
    </source>
</evidence>
<dbReference type="Proteomes" id="UP000261580">
    <property type="component" value="Unassembled WGS sequence"/>
</dbReference>
<reference evidence="6" key="2">
    <citation type="submission" date="2025-09" db="UniProtKB">
        <authorList>
            <consortium name="Ensembl"/>
        </authorList>
    </citation>
    <scope>IDENTIFICATION</scope>
</reference>
<evidence type="ECO:0000259" key="5">
    <source>
        <dbReference type="PROSITE" id="PS50835"/>
    </source>
</evidence>
<keyword evidence="4" id="KW-0393">Immunoglobulin domain</keyword>
<dbReference type="SMART" id="SM00408">
    <property type="entry name" value="IGc2"/>
    <property type="match status" value="1"/>
</dbReference>
<keyword evidence="2" id="KW-1015">Disulfide bond</keyword>
<protein>
    <recommendedName>
        <fullName evidence="5">Ig-like domain-containing protein</fullName>
    </recommendedName>
</protein>
<name>A0A3Q4I753_NEOBR</name>
<dbReference type="Pfam" id="PF13895">
    <property type="entry name" value="Ig_2"/>
    <property type="match status" value="1"/>
</dbReference>
<accession>A0A3Q4I753</accession>
<organism evidence="6 7">
    <name type="scientific">Neolamprologus brichardi</name>
    <name type="common">Fairy cichlid</name>
    <name type="synonym">Lamprologus brichardi</name>
    <dbReference type="NCBI Taxonomy" id="32507"/>
    <lineage>
        <taxon>Eukaryota</taxon>
        <taxon>Metazoa</taxon>
        <taxon>Chordata</taxon>
        <taxon>Craniata</taxon>
        <taxon>Vertebrata</taxon>
        <taxon>Euteleostomi</taxon>
        <taxon>Actinopterygii</taxon>
        <taxon>Neopterygii</taxon>
        <taxon>Teleostei</taxon>
        <taxon>Neoteleostei</taxon>
        <taxon>Acanthomorphata</taxon>
        <taxon>Ovalentaria</taxon>
        <taxon>Cichlomorphae</taxon>
        <taxon>Cichliformes</taxon>
        <taxon>Cichlidae</taxon>
        <taxon>African cichlids</taxon>
        <taxon>Pseudocrenilabrinae</taxon>
        <taxon>Lamprologini</taxon>
        <taxon>Neolamprologus</taxon>
    </lineage>
</organism>